<protein>
    <recommendedName>
        <fullName evidence="5">6-carboxy-5,6,7,8-tetrahydropterin synthase</fullName>
        <ecNumber evidence="4">4.1.2.50</ecNumber>
    </recommendedName>
    <alternativeName>
        <fullName evidence="9">Queuosine biosynthesis protein QueD</fullName>
    </alternativeName>
</protein>
<keyword evidence="6" id="KW-0479">Metal-binding</keyword>
<dbReference type="AlphaFoldDB" id="A0A5C5Y2M7"/>
<evidence type="ECO:0000256" key="4">
    <source>
        <dbReference type="ARBA" id="ARBA00012982"/>
    </source>
</evidence>
<dbReference type="SUPFAM" id="SSF55620">
    <property type="entry name" value="Tetrahydrobiopterin biosynthesis enzymes-like"/>
    <property type="match status" value="1"/>
</dbReference>
<dbReference type="UniPathway" id="UPA00391"/>
<comment type="similarity">
    <text evidence="3">Belongs to the PTPS family. QueD subfamily.</text>
</comment>
<dbReference type="EMBL" id="SJPL01000001">
    <property type="protein sequence ID" value="TWT68921.1"/>
    <property type="molecule type" value="Genomic_DNA"/>
</dbReference>
<evidence type="ECO:0000256" key="7">
    <source>
        <dbReference type="ARBA" id="ARBA00022833"/>
    </source>
</evidence>
<proteinExistence type="inferred from homology"/>
<evidence type="ECO:0000256" key="6">
    <source>
        <dbReference type="ARBA" id="ARBA00022723"/>
    </source>
</evidence>
<dbReference type="NCBIfam" id="TIGR03367">
    <property type="entry name" value="queuosine_QueD"/>
    <property type="match status" value="1"/>
</dbReference>
<dbReference type="GO" id="GO:0046872">
    <property type="term" value="F:metal ion binding"/>
    <property type="evidence" value="ECO:0007669"/>
    <property type="project" value="UniProtKB-KW"/>
</dbReference>
<evidence type="ECO:0000256" key="1">
    <source>
        <dbReference type="ARBA" id="ARBA00001947"/>
    </source>
</evidence>
<dbReference type="EC" id="4.1.2.50" evidence="4"/>
<dbReference type="Pfam" id="PF01242">
    <property type="entry name" value="PTPS"/>
    <property type="match status" value="1"/>
</dbReference>
<reference evidence="11 12" key="1">
    <citation type="submission" date="2019-02" db="EMBL/GenBank/DDBJ databases">
        <title>Deep-cultivation of Planctomycetes and their phenomic and genomic characterization uncovers novel biology.</title>
        <authorList>
            <person name="Wiegand S."/>
            <person name="Jogler M."/>
            <person name="Boedeker C."/>
            <person name="Pinto D."/>
            <person name="Vollmers J."/>
            <person name="Rivas-Marin E."/>
            <person name="Kohn T."/>
            <person name="Peeters S.H."/>
            <person name="Heuer A."/>
            <person name="Rast P."/>
            <person name="Oberbeckmann S."/>
            <person name="Bunk B."/>
            <person name="Jeske O."/>
            <person name="Meyerdierks A."/>
            <person name="Storesund J.E."/>
            <person name="Kallscheuer N."/>
            <person name="Luecker S."/>
            <person name="Lage O.M."/>
            <person name="Pohl T."/>
            <person name="Merkel B.J."/>
            <person name="Hornburger P."/>
            <person name="Mueller R.-W."/>
            <person name="Bruemmer F."/>
            <person name="Labrenz M."/>
            <person name="Spormann A.M."/>
            <person name="Op Den Camp H."/>
            <person name="Overmann J."/>
            <person name="Amann R."/>
            <person name="Jetten M.S.M."/>
            <person name="Mascher T."/>
            <person name="Medema M.H."/>
            <person name="Devos D.P."/>
            <person name="Kaster A.-K."/>
            <person name="Ovreas L."/>
            <person name="Rohde M."/>
            <person name="Galperin M.Y."/>
            <person name="Jogler C."/>
        </authorList>
    </citation>
    <scope>NUCLEOTIDE SEQUENCE [LARGE SCALE GENOMIC DNA]</scope>
    <source>
        <strain evidence="11 12">Pan14r</strain>
    </source>
</reference>
<accession>A0A5C5Y2M7</accession>
<comment type="catalytic activity">
    <reaction evidence="10">
        <text>7,8-dihydroneopterin 3'-triphosphate + H2O = 6-carboxy-5,6,7,8-tetrahydropterin + triphosphate + acetaldehyde + 2 H(+)</text>
        <dbReference type="Rhea" id="RHEA:27966"/>
        <dbReference type="ChEBI" id="CHEBI:15343"/>
        <dbReference type="ChEBI" id="CHEBI:15377"/>
        <dbReference type="ChEBI" id="CHEBI:15378"/>
        <dbReference type="ChEBI" id="CHEBI:18036"/>
        <dbReference type="ChEBI" id="CHEBI:58462"/>
        <dbReference type="ChEBI" id="CHEBI:61032"/>
        <dbReference type="EC" id="4.1.2.50"/>
    </reaction>
</comment>
<comment type="cofactor">
    <cofactor evidence="1">
        <name>Zn(2+)</name>
        <dbReference type="ChEBI" id="CHEBI:29105"/>
    </cofactor>
</comment>
<keyword evidence="12" id="KW-1185">Reference proteome</keyword>
<evidence type="ECO:0000256" key="9">
    <source>
        <dbReference type="ARBA" id="ARBA00031449"/>
    </source>
</evidence>
<evidence type="ECO:0000313" key="11">
    <source>
        <dbReference type="EMBL" id="TWT68921.1"/>
    </source>
</evidence>
<dbReference type="InterPro" id="IPR038418">
    <property type="entry name" value="6-PTP_synth/QueD_sf"/>
</dbReference>
<evidence type="ECO:0000313" key="12">
    <source>
        <dbReference type="Proteomes" id="UP000317238"/>
    </source>
</evidence>
<dbReference type="PANTHER" id="PTHR12589">
    <property type="entry name" value="PYRUVOYL TETRAHYDROBIOPTERIN SYNTHASE"/>
    <property type="match status" value="1"/>
</dbReference>
<dbReference type="Gene3D" id="3.30.479.10">
    <property type="entry name" value="6-pyruvoyl tetrahydropterin synthase/QueD"/>
    <property type="match status" value="1"/>
</dbReference>
<organism evidence="11 12">
    <name type="scientific">Crateriforma conspicua</name>
    <dbReference type="NCBI Taxonomy" id="2527996"/>
    <lineage>
        <taxon>Bacteria</taxon>
        <taxon>Pseudomonadati</taxon>
        <taxon>Planctomycetota</taxon>
        <taxon>Planctomycetia</taxon>
        <taxon>Planctomycetales</taxon>
        <taxon>Planctomycetaceae</taxon>
        <taxon>Crateriforma</taxon>
    </lineage>
</organism>
<keyword evidence="7" id="KW-0862">Zinc</keyword>
<dbReference type="Proteomes" id="UP000317238">
    <property type="component" value="Unassembled WGS sequence"/>
</dbReference>
<sequence length="143" mass="16485">MAIRISRRFTFCAGHRLLGHEGKCQNLHGHNYVVEFHLTGEEQDSIGRIMDFKALKNVCKGWLDDNWDHAFVLWDQDENALQAIRSSKPHRIYELPYNPTAENMAKYLLEQVCPKILDGTGASAYMVRLWESEETCAEVTLDD</sequence>
<evidence type="ECO:0000256" key="10">
    <source>
        <dbReference type="ARBA" id="ARBA00048807"/>
    </source>
</evidence>
<comment type="pathway">
    <text evidence="2">Purine metabolism; 7-cyano-7-deazaguanine biosynthesis.</text>
</comment>
<gene>
    <name evidence="11" type="primary">queD_1</name>
    <name evidence="11" type="ORF">Pan14r_12050</name>
</gene>
<dbReference type="InterPro" id="IPR007115">
    <property type="entry name" value="6-PTP_synth/QueD"/>
</dbReference>
<dbReference type="RefSeq" id="WP_145298227.1">
    <property type="nucleotide sequence ID" value="NZ_CP036319.1"/>
</dbReference>
<evidence type="ECO:0000256" key="5">
    <source>
        <dbReference type="ARBA" id="ARBA00018141"/>
    </source>
</evidence>
<name>A0A5C5Y2M7_9PLAN</name>
<keyword evidence="8 11" id="KW-0456">Lyase</keyword>
<evidence type="ECO:0000256" key="3">
    <source>
        <dbReference type="ARBA" id="ARBA00008900"/>
    </source>
</evidence>
<evidence type="ECO:0000256" key="2">
    <source>
        <dbReference type="ARBA" id="ARBA00005061"/>
    </source>
</evidence>
<evidence type="ECO:0000256" key="8">
    <source>
        <dbReference type="ARBA" id="ARBA00023239"/>
    </source>
</evidence>
<dbReference type="OrthoDB" id="9804698at2"/>
<comment type="caution">
    <text evidence="11">The sequence shown here is derived from an EMBL/GenBank/DDBJ whole genome shotgun (WGS) entry which is preliminary data.</text>
</comment>
<dbReference type="PANTHER" id="PTHR12589:SF7">
    <property type="entry name" value="6-PYRUVOYL TETRAHYDROBIOPTERIN SYNTHASE"/>
    <property type="match status" value="1"/>
</dbReference>
<dbReference type="GO" id="GO:0070497">
    <property type="term" value="F:6-carboxytetrahydropterin synthase activity"/>
    <property type="evidence" value="ECO:0007669"/>
    <property type="project" value="UniProtKB-EC"/>
</dbReference>